<organism evidence="1 2">
    <name type="scientific">Paenibacillus popilliae ATCC 14706</name>
    <dbReference type="NCBI Taxonomy" id="1212764"/>
    <lineage>
        <taxon>Bacteria</taxon>
        <taxon>Bacillati</taxon>
        <taxon>Bacillota</taxon>
        <taxon>Bacilli</taxon>
        <taxon>Bacillales</taxon>
        <taxon>Paenibacillaceae</taxon>
        <taxon>Paenibacillus</taxon>
    </lineage>
</organism>
<evidence type="ECO:0000313" key="2">
    <source>
        <dbReference type="Proteomes" id="UP000029453"/>
    </source>
</evidence>
<comment type="caution">
    <text evidence="1">The sequence shown here is derived from an EMBL/GenBank/DDBJ whole genome shotgun (WGS) entry which is preliminary data.</text>
</comment>
<dbReference type="EMBL" id="BALG01000084">
    <property type="protein sequence ID" value="GAC42265.1"/>
    <property type="molecule type" value="Genomic_DNA"/>
</dbReference>
<sequence length="137" mass="14347">MAKTDWTMLDTIKPEDLNAIGAEINAAREHTDQKVQAITPESIGAETPSGAQAKANQAEANAKEYANKKVASIHVPVKSVNNKTGDVRLTAADVGAETPSGAQAKANQAEANAKEYANKKVASIHVPVKSVNNKTGD</sequence>
<gene>
    <name evidence="1" type="ORF">PPOP_1622</name>
</gene>
<reference evidence="1 2" key="1">
    <citation type="submission" date="2012-10" db="EMBL/GenBank/DDBJ databases">
        <title>Draft Genome Sequence of Paenibacillus popilliae ATCC 14706T.</title>
        <authorList>
            <person name="Iiyama K."/>
            <person name="Mori K."/>
            <person name="Mon H."/>
            <person name="Chieda Y."/>
            <person name="Lee J.M."/>
            <person name="Kusakabe T."/>
            <person name="Tashiro K."/>
            <person name="Asano S."/>
            <person name="Yasunaga-Aoki C."/>
            <person name="Shimizu S."/>
        </authorList>
    </citation>
    <scope>NUCLEOTIDE SEQUENCE [LARGE SCALE GENOMIC DNA]</scope>
    <source>
        <strain evidence="1 2">ATCC 14706</strain>
    </source>
</reference>
<protein>
    <submittedName>
        <fullName evidence="1">Uncharacterized protein</fullName>
    </submittedName>
</protein>
<feature type="non-terminal residue" evidence="1">
    <location>
        <position position="137"/>
    </location>
</feature>
<accession>M9LHI0</accession>
<name>M9LHI0_PAEPP</name>
<proteinExistence type="predicted"/>
<evidence type="ECO:0000313" key="1">
    <source>
        <dbReference type="EMBL" id="GAC42265.1"/>
    </source>
</evidence>
<dbReference type="AlphaFoldDB" id="M9LHI0"/>
<keyword evidence="2" id="KW-1185">Reference proteome</keyword>
<dbReference type="Proteomes" id="UP000029453">
    <property type="component" value="Unassembled WGS sequence"/>
</dbReference>